<evidence type="ECO:0000313" key="10">
    <source>
        <dbReference type="Proteomes" id="UP000230069"/>
    </source>
</evidence>
<keyword evidence="6" id="KW-0175">Coiled coil</keyword>
<dbReference type="PANTHER" id="PTHR13690">
    <property type="entry name" value="TRANSCRIPTION FACTOR POSF21-RELATED"/>
    <property type="match status" value="1"/>
</dbReference>
<dbReference type="AlphaFoldDB" id="A0A2G5ENC0"/>
<gene>
    <name evidence="9" type="ORF">AQUCO_00600159v1</name>
</gene>
<feature type="compositionally biased region" description="Low complexity" evidence="7">
    <location>
        <begin position="306"/>
        <end position="315"/>
    </location>
</feature>
<feature type="coiled-coil region" evidence="6">
    <location>
        <begin position="439"/>
        <end position="473"/>
    </location>
</feature>
<dbReference type="Gene3D" id="1.20.5.170">
    <property type="match status" value="1"/>
</dbReference>
<feature type="region of interest" description="Disordered" evidence="7">
    <location>
        <begin position="228"/>
        <end position="249"/>
    </location>
</feature>
<dbReference type="InterPro" id="IPR044759">
    <property type="entry name" value="bZIP_RF2"/>
</dbReference>
<dbReference type="SMART" id="SM00338">
    <property type="entry name" value="BRLZ"/>
    <property type="match status" value="1"/>
</dbReference>
<evidence type="ECO:0000256" key="4">
    <source>
        <dbReference type="ARBA" id="ARBA00023163"/>
    </source>
</evidence>
<organism evidence="9 10">
    <name type="scientific">Aquilegia coerulea</name>
    <name type="common">Rocky mountain columbine</name>
    <dbReference type="NCBI Taxonomy" id="218851"/>
    <lineage>
        <taxon>Eukaryota</taxon>
        <taxon>Viridiplantae</taxon>
        <taxon>Streptophyta</taxon>
        <taxon>Embryophyta</taxon>
        <taxon>Tracheophyta</taxon>
        <taxon>Spermatophyta</taxon>
        <taxon>Magnoliopsida</taxon>
        <taxon>Ranunculales</taxon>
        <taxon>Ranunculaceae</taxon>
        <taxon>Thalictroideae</taxon>
        <taxon>Aquilegia</taxon>
    </lineage>
</organism>
<evidence type="ECO:0000256" key="7">
    <source>
        <dbReference type="SAM" id="MobiDB-lite"/>
    </source>
</evidence>
<keyword evidence="2" id="KW-0805">Transcription regulation</keyword>
<dbReference type="Proteomes" id="UP000230069">
    <property type="component" value="Unassembled WGS sequence"/>
</dbReference>
<evidence type="ECO:0000256" key="1">
    <source>
        <dbReference type="ARBA" id="ARBA00004123"/>
    </source>
</evidence>
<dbReference type="InterPro" id="IPR046347">
    <property type="entry name" value="bZIP_sf"/>
</dbReference>
<feature type="domain" description="BZIP" evidence="8">
    <location>
        <begin position="421"/>
        <end position="484"/>
    </location>
</feature>
<dbReference type="InterPro" id="IPR004827">
    <property type="entry name" value="bZIP"/>
</dbReference>
<dbReference type="CDD" id="cd14703">
    <property type="entry name" value="bZIP_plant_RF2"/>
    <property type="match status" value="1"/>
</dbReference>
<dbReference type="STRING" id="218851.A0A2G5ENC0"/>
<evidence type="ECO:0000256" key="6">
    <source>
        <dbReference type="SAM" id="Coils"/>
    </source>
</evidence>
<feature type="compositionally biased region" description="Polar residues" evidence="7">
    <location>
        <begin position="290"/>
        <end position="299"/>
    </location>
</feature>
<name>A0A2G5ENC0_AQUCA</name>
<dbReference type="InParanoid" id="A0A2G5ENC0"/>
<evidence type="ECO:0000313" key="9">
    <source>
        <dbReference type="EMBL" id="PIA57229.1"/>
    </source>
</evidence>
<dbReference type="PROSITE" id="PS50217">
    <property type="entry name" value="BZIP"/>
    <property type="match status" value="1"/>
</dbReference>
<feature type="compositionally biased region" description="Polar residues" evidence="7">
    <location>
        <begin position="373"/>
        <end position="389"/>
    </location>
</feature>
<feature type="compositionally biased region" description="Polar residues" evidence="7">
    <location>
        <begin position="102"/>
        <end position="114"/>
    </location>
</feature>
<dbReference type="GO" id="GO:0005634">
    <property type="term" value="C:nucleus"/>
    <property type="evidence" value="ECO:0007669"/>
    <property type="project" value="UniProtKB-SubCell"/>
</dbReference>
<reference evidence="9 10" key="1">
    <citation type="submission" date="2017-09" db="EMBL/GenBank/DDBJ databases">
        <title>WGS assembly of Aquilegia coerulea Goldsmith.</title>
        <authorList>
            <person name="Hodges S."/>
            <person name="Kramer E."/>
            <person name="Nordborg M."/>
            <person name="Tomkins J."/>
            <person name="Borevitz J."/>
            <person name="Derieg N."/>
            <person name="Yan J."/>
            <person name="Mihaltcheva S."/>
            <person name="Hayes R.D."/>
            <person name="Rokhsar D."/>
        </authorList>
    </citation>
    <scope>NUCLEOTIDE SEQUENCE [LARGE SCALE GENOMIC DNA]</scope>
    <source>
        <strain evidence="10">cv. Goldsmith</strain>
    </source>
</reference>
<feature type="compositionally biased region" description="Low complexity" evidence="7">
    <location>
        <begin position="88"/>
        <end position="101"/>
    </location>
</feature>
<dbReference type="FunFam" id="1.20.5.170:FF:000009">
    <property type="entry name" value="probable transcription factor PosF21"/>
    <property type="match status" value="1"/>
</dbReference>
<dbReference type="EMBL" id="KZ305023">
    <property type="protein sequence ID" value="PIA57229.1"/>
    <property type="molecule type" value="Genomic_DNA"/>
</dbReference>
<accession>A0A2G5ENC0</accession>
<dbReference type="PANTHER" id="PTHR13690:SF80">
    <property type="entry name" value="BZIP TRANSCRIPTION FACTOR FAMILY PROTEIN-RELATED"/>
    <property type="match status" value="1"/>
</dbReference>
<feature type="region of interest" description="Disordered" evidence="7">
    <location>
        <begin position="88"/>
        <end position="114"/>
    </location>
</feature>
<evidence type="ECO:0000259" key="8">
    <source>
        <dbReference type="PROSITE" id="PS50217"/>
    </source>
</evidence>
<dbReference type="FunCoup" id="A0A2G5ENC0">
    <property type="interactions" value="943"/>
</dbReference>
<feature type="region of interest" description="Disordered" evidence="7">
    <location>
        <begin position="272"/>
        <end position="389"/>
    </location>
</feature>
<comment type="subcellular location">
    <subcellularLocation>
        <location evidence="1">Nucleus</location>
    </subcellularLocation>
</comment>
<feature type="compositionally biased region" description="Basic and acidic residues" evidence="7">
    <location>
        <begin position="274"/>
        <end position="288"/>
    </location>
</feature>
<dbReference type="GO" id="GO:0003677">
    <property type="term" value="F:DNA binding"/>
    <property type="evidence" value="ECO:0007669"/>
    <property type="project" value="UniProtKB-KW"/>
</dbReference>
<dbReference type="GO" id="GO:0003700">
    <property type="term" value="F:DNA-binding transcription factor activity"/>
    <property type="evidence" value="ECO:0007669"/>
    <property type="project" value="InterPro"/>
</dbReference>
<dbReference type="Pfam" id="PF00170">
    <property type="entry name" value="bZIP_1"/>
    <property type="match status" value="1"/>
</dbReference>
<feature type="compositionally biased region" description="Low complexity" evidence="7">
    <location>
        <begin position="18"/>
        <end position="29"/>
    </location>
</feature>
<evidence type="ECO:0000256" key="5">
    <source>
        <dbReference type="ARBA" id="ARBA00023242"/>
    </source>
</evidence>
<feature type="compositionally biased region" description="Low complexity" evidence="7">
    <location>
        <begin position="556"/>
        <end position="578"/>
    </location>
</feature>
<proteinExistence type="predicted"/>
<evidence type="ECO:0000256" key="2">
    <source>
        <dbReference type="ARBA" id="ARBA00023015"/>
    </source>
</evidence>
<dbReference type="OrthoDB" id="1435597at2759"/>
<feature type="compositionally biased region" description="Polar residues" evidence="7">
    <location>
        <begin position="316"/>
        <end position="325"/>
    </location>
</feature>
<keyword evidence="4" id="KW-0804">Transcription</keyword>
<keyword evidence="3" id="KW-0238">DNA-binding</keyword>
<keyword evidence="10" id="KW-1185">Reference proteome</keyword>
<protein>
    <recommendedName>
        <fullName evidence="8">BZIP domain-containing protein</fullName>
    </recommendedName>
</protein>
<feature type="region of interest" description="Disordered" evidence="7">
    <location>
        <begin position="1"/>
        <end position="29"/>
    </location>
</feature>
<keyword evidence="5" id="KW-0539">Nucleus</keyword>
<evidence type="ECO:0000256" key="3">
    <source>
        <dbReference type="ARBA" id="ARBA00023125"/>
    </source>
</evidence>
<dbReference type="SUPFAM" id="SSF57959">
    <property type="entry name" value="Leucine zipper domain"/>
    <property type="match status" value="1"/>
</dbReference>
<feature type="region of interest" description="Disordered" evidence="7">
    <location>
        <begin position="555"/>
        <end position="590"/>
    </location>
</feature>
<sequence length="590" mass="65373">MEEREDSSRNDMLQRLQSSFGTSSSKGLSINRFDLPHLNTLQNRGPIPQFSQNFNVDINNNNKRLGIPPSYPQIPPISPYSQIPVSRSMVQQAGVQSQAQSFSPGPSHSRSLSQPAFFNLDSFPPLSPLPYRELPSPTVCDTVSADVSMEDQNGSLHTPAPISPFTRCNTIRGSDSLPPRKAHRRSNSDIPFGFSVAAQSLPPLVPPRSSSARENLATSDKPIQLVKREPDWEKNGENNAEGMGERKLEGEVTDDFFSAYMNLDNMDALNSSATEEKNLRENREDLDSRASGTKTIGTDSSENEAESSVNESGSSLQHAKLNSLTGKREGTKRTAGGEIVPPSRHCRSVSMDSFMGRVPNLADESPKVPPSPGSRSGQHSHSMSMDGTSTFSLDFGNGEFNGAELKKIMANEKLAEIALTDPKRVKRILANRQSAARSKERKMRYISELEHKVQTLQTEATTLSAQLTLLQRDSTGLANQNNELKFRLQAMEQQAHLRDALNEALTAEVQRLKLATAELAGEVQSTSYAQQQSKNTQMFQLQHQQLAKLNIYQMKEQQQQQQTSSQTQEQQQQQQPQQNNTSVTKHDPDQ</sequence>